<evidence type="ECO:0000313" key="9">
    <source>
        <dbReference type="EMBL" id="HJE50454.1"/>
    </source>
</evidence>
<feature type="transmembrane region" description="Helical" evidence="7">
    <location>
        <begin position="57"/>
        <end position="77"/>
    </location>
</feature>
<dbReference type="GO" id="GO:0016787">
    <property type="term" value="F:hydrolase activity"/>
    <property type="evidence" value="ECO:0007669"/>
    <property type="project" value="UniProtKB-KW"/>
</dbReference>
<keyword evidence="4 7" id="KW-0812">Transmembrane</keyword>
<dbReference type="InterPro" id="IPR050448">
    <property type="entry name" value="OpgB/LTA_synthase_biosynth"/>
</dbReference>
<accession>A0A921EMS8</accession>
<comment type="subcellular location">
    <subcellularLocation>
        <location evidence="1">Cell membrane</location>
        <topology evidence="1">Multi-pass membrane protein</topology>
    </subcellularLocation>
</comment>
<feature type="transmembrane region" description="Helical" evidence="7">
    <location>
        <begin position="142"/>
        <end position="167"/>
    </location>
</feature>
<reference evidence="9" key="1">
    <citation type="journal article" date="2021" name="PeerJ">
        <title>Extensive microbial diversity within the chicken gut microbiome revealed by metagenomics and culture.</title>
        <authorList>
            <person name="Gilroy R."/>
            <person name="Ravi A."/>
            <person name="Getino M."/>
            <person name="Pursley I."/>
            <person name="Horton D.L."/>
            <person name="Alikhan N.F."/>
            <person name="Baker D."/>
            <person name="Gharbi K."/>
            <person name="Hall N."/>
            <person name="Watson M."/>
            <person name="Adriaenssens E.M."/>
            <person name="Foster-Nyarko E."/>
            <person name="Jarju S."/>
            <person name="Secka A."/>
            <person name="Antonio M."/>
            <person name="Oren A."/>
            <person name="Chaudhuri R.R."/>
            <person name="La Ragione R."/>
            <person name="Hildebrand F."/>
            <person name="Pallen M.J."/>
        </authorList>
    </citation>
    <scope>NUCLEOTIDE SEQUENCE</scope>
    <source>
        <strain evidence="9">ChiGjej3B3-7470</strain>
    </source>
</reference>
<dbReference type="GO" id="GO:0005886">
    <property type="term" value="C:plasma membrane"/>
    <property type="evidence" value="ECO:0007669"/>
    <property type="project" value="UniProtKB-SubCell"/>
</dbReference>
<feature type="transmembrane region" description="Helical" evidence="7">
    <location>
        <begin position="179"/>
        <end position="204"/>
    </location>
</feature>
<dbReference type="Proteomes" id="UP000712713">
    <property type="component" value="Unassembled WGS sequence"/>
</dbReference>
<dbReference type="InterPro" id="IPR017850">
    <property type="entry name" value="Alkaline_phosphatase_core_sf"/>
</dbReference>
<keyword evidence="5 7" id="KW-1133">Transmembrane helix</keyword>
<dbReference type="PANTHER" id="PTHR47371:SF3">
    <property type="entry name" value="PHOSPHOGLYCEROL TRANSFERASE I"/>
    <property type="match status" value="1"/>
</dbReference>
<gene>
    <name evidence="9" type="ORF">K8V15_00450</name>
</gene>
<organism evidence="9 10">
    <name type="scientific">Tessaracoccus flavescens</name>
    <dbReference type="NCBI Taxonomy" id="399497"/>
    <lineage>
        <taxon>Bacteria</taxon>
        <taxon>Bacillati</taxon>
        <taxon>Actinomycetota</taxon>
        <taxon>Actinomycetes</taxon>
        <taxon>Propionibacteriales</taxon>
        <taxon>Propionibacteriaceae</taxon>
        <taxon>Tessaracoccus</taxon>
    </lineage>
</organism>
<sequence length="623" mass="69513">MSVQPAFTSRLLKPRHKWGRLLATLVPVAVMGVWLKLDRIDRFFPNAGFGETLLKVASDVAFGLAWILLWVVAAAFGRVWWRTLASYLAMPASAVVAVFTVIHHEFVKRTGNPLTWERLSYAWRERGELEGLIGSEVTPQTVWLLVLAVVSTMVLPWLIGPLITKFLKTPSRRQKRLGVGLLAALLAASVWSAPTVSAAFALAAPVQFAVSPVREAVAYPSVEPTTQPLPSREDTRLVPRAGAGERNLVVIALESQRDASTLPPTKQPVTPVLDALKASSLVPERAYTVLPHTSKAVTAIHCGVAPPLDSKNSEADAEGLPMRCLPELLAEQGYATGFFQSATEHFERRRSTVRNLGFEYFLPVNKMNTSGWRKANYFGYEDEVMLVPQRRWIEQQDQPFMLSMLTVVGHHDYNLHGRPLIDFVDNNKTFNTYLNGLHYQDQFVGKVIDMFKDLGLYDDTVFVIVGDHGEGFGEHRVFQHDNTIYEEGARVPLLIHDPQRPAGVIDGPVSQLAILPTAADLLGFDVESPTDLRPSLLSGEPQGLIPVTCFARARCAATIDGDMKVIHHFGDRRDEVYNVVEDPYERNDLATEVADEWINERVDSTLEWYVDAERRSKVFAEQQ</sequence>
<evidence type="ECO:0000256" key="7">
    <source>
        <dbReference type="SAM" id="Phobius"/>
    </source>
</evidence>
<feature type="transmembrane region" description="Helical" evidence="7">
    <location>
        <begin position="84"/>
        <end position="102"/>
    </location>
</feature>
<dbReference type="EMBL" id="DYZF01000012">
    <property type="protein sequence ID" value="HJE50454.1"/>
    <property type="molecule type" value="Genomic_DNA"/>
</dbReference>
<evidence type="ECO:0000256" key="4">
    <source>
        <dbReference type="ARBA" id="ARBA00022692"/>
    </source>
</evidence>
<evidence type="ECO:0000259" key="8">
    <source>
        <dbReference type="Pfam" id="PF00884"/>
    </source>
</evidence>
<dbReference type="Gene3D" id="3.40.720.10">
    <property type="entry name" value="Alkaline Phosphatase, subunit A"/>
    <property type="match status" value="1"/>
</dbReference>
<proteinExistence type="predicted"/>
<comment type="caution">
    <text evidence="9">The sequence shown here is derived from an EMBL/GenBank/DDBJ whole genome shotgun (WGS) entry which is preliminary data.</text>
</comment>
<name>A0A921EMS8_9ACTN</name>
<evidence type="ECO:0000256" key="5">
    <source>
        <dbReference type="ARBA" id="ARBA00022989"/>
    </source>
</evidence>
<reference evidence="9" key="2">
    <citation type="submission" date="2021-09" db="EMBL/GenBank/DDBJ databases">
        <authorList>
            <person name="Gilroy R."/>
        </authorList>
    </citation>
    <scope>NUCLEOTIDE SEQUENCE</scope>
    <source>
        <strain evidence="9">ChiGjej3B3-7470</strain>
    </source>
</reference>
<keyword evidence="3" id="KW-1003">Cell membrane</keyword>
<dbReference type="PANTHER" id="PTHR47371">
    <property type="entry name" value="LIPOTEICHOIC ACID SYNTHASE"/>
    <property type="match status" value="1"/>
</dbReference>
<dbReference type="InterPro" id="IPR000917">
    <property type="entry name" value="Sulfatase_N"/>
</dbReference>
<evidence type="ECO:0000313" key="10">
    <source>
        <dbReference type="Proteomes" id="UP000712713"/>
    </source>
</evidence>
<comment type="pathway">
    <text evidence="2">Cell wall biogenesis; lipoteichoic acid biosynthesis.</text>
</comment>
<dbReference type="CDD" id="cd16015">
    <property type="entry name" value="LTA_synthase"/>
    <property type="match status" value="1"/>
</dbReference>
<dbReference type="SUPFAM" id="SSF53649">
    <property type="entry name" value="Alkaline phosphatase-like"/>
    <property type="match status" value="1"/>
</dbReference>
<evidence type="ECO:0000256" key="2">
    <source>
        <dbReference type="ARBA" id="ARBA00004936"/>
    </source>
</evidence>
<dbReference type="Pfam" id="PF00884">
    <property type="entry name" value="Sulfatase"/>
    <property type="match status" value="1"/>
</dbReference>
<evidence type="ECO:0000256" key="3">
    <source>
        <dbReference type="ARBA" id="ARBA00022475"/>
    </source>
</evidence>
<keyword evidence="9" id="KW-0378">Hydrolase</keyword>
<evidence type="ECO:0000256" key="1">
    <source>
        <dbReference type="ARBA" id="ARBA00004651"/>
    </source>
</evidence>
<evidence type="ECO:0000256" key="6">
    <source>
        <dbReference type="ARBA" id="ARBA00023136"/>
    </source>
</evidence>
<feature type="domain" description="Sulfatase N-terminal" evidence="8">
    <location>
        <begin position="246"/>
        <end position="523"/>
    </location>
</feature>
<dbReference type="AlphaFoldDB" id="A0A921EMS8"/>
<feature type="transmembrane region" description="Helical" evidence="7">
    <location>
        <begin position="21"/>
        <end position="37"/>
    </location>
</feature>
<protein>
    <submittedName>
        <fullName evidence="9">Sulfatase-like hydrolase/transferase</fullName>
    </submittedName>
</protein>
<keyword evidence="6 7" id="KW-0472">Membrane</keyword>